<proteinExistence type="evidence at transcript level"/>
<evidence type="ECO:0000313" key="1">
    <source>
        <dbReference type="EMBL" id="AAM50915.1"/>
    </source>
</evidence>
<sequence>MVFSLSSSRFTAEAAARAMMRCTIVSSEHSKYSARSAGAMRASNSMPWFF</sequence>
<accession>Q8MS68</accession>
<dbReference type="AlphaFoldDB" id="Q8MS68"/>
<organism evidence="1">
    <name type="scientific">Drosophila melanogaster</name>
    <name type="common">Fruit fly</name>
    <dbReference type="NCBI Taxonomy" id="7227"/>
    <lineage>
        <taxon>Eukaryota</taxon>
        <taxon>Metazoa</taxon>
        <taxon>Ecdysozoa</taxon>
        <taxon>Arthropoda</taxon>
        <taxon>Hexapoda</taxon>
        <taxon>Insecta</taxon>
        <taxon>Pterygota</taxon>
        <taxon>Neoptera</taxon>
        <taxon>Endopterygota</taxon>
        <taxon>Diptera</taxon>
        <taxon>Brachycera</taxon>
        <taxon>Muscomorpha</taxon>
        <taxon>Ephydroidea</taxon>
        <taxon>Drosophilidae</taxon>
        <taxon>Drosophila</taxon>
        <taxon>Sophophora</taxon>
    </lineage>
</organism>
<protein>
    <submittedName>
        <fullName evidence="1">LP07070p</fullName>
    </submittedName>
</protein>
<name>Q8MS68_DROME</name>
<dbReference type="EMBL" id="AY119055">
    <property type="protein sequence ID" value="AAM50915.1"/>
    <property type="molecule type" value="mRNA"/>
</dbReference>
<reference evidence="1" key="1">
    <citation type="submission" date="2002-06" db="EMBL/GenBank/DDBJ databases">
        <authorList>
            <person name="Stapleton M."/>
            <person name="Brokstein P."/>
            <person name="Hong L."/>
            <person name="Agbayani A."/>
            <person name="Carlson J."/>
            <person name="Champe M."/>
            <person name="Chavez C."/>
            <person name="Dorsett V."/>
            <person name="Dresnek D."/>
            <person name="Farfan D."/>
            <person name="Frise E."/>
            <person name="George R."/>
            <person name="Gonzalez M."/>
            <person name="Guarin H."/>
            <person name="Kronmiller B."/>
            <person name="Li P."/>
            <person name="Liao G."/>
            <person name="Miranda A."/>
            <person name="Mungall C.J."/>
            <person name="Nunoo J."/>
            <person name="Pacleb J."/>
            <person name="Paragas V."/>
            <person name="Park S."/>
            <person name="Patel S."/>
            <person name="Phouanenavong S."/>
            <person name="Wan K."/>
            <person name="Yu C."/>
            <person name="Lewis S.E."/>
            <person name="Rubin G.M."/>
            <person name="Celniker S."/>
        </authorList>
    </citation>
    <scope>NUCLEOTIDE SEQUENCE</scope>
    <source>
        <strain evidence="1">Berkeley</strain>
    </source>
</reference>